<dbReference type="FunFam" id="2.10.70.10:FF:000014">
    <property type="entry name" value="Membrane cofactor protein"/>
    <property type="match status" value="1"/>
</dbReference>
<evidence type="ECO:0000256" key="6">
    <source>
        <dbReference type="SAM" id="SignalP"/>
    </source>
</evidence>
<dbReference type="InterPro" id="IPR000436">
    <property type="entry name" value="Sushi_SCR_CCP_dom"/>
</dbReference>
<feature type="domain" description="Sushi" evidence="7">
    <location>
        <begin position="89"/>
        <end position="149"/>
    </location>
</feature>
<feature type="disulfide bond" evidence="5">
    <location>
        <begin position="239"/>
        <end position="266"/>
    </location>
</feature>
<dbReference type="EMBL" id="JAGTTL010000030">
    <property type="protein sequence ID" value="KAK6298070.1"/>
    <property type="molecule type" value="Genomic_DNA"/>
</dbReference>
<dbReference type="PANTHER" id="PTHR45656">
    <property type="entry name" value="PROTEIN CBR-CLEC-78"/>
    <property type="match status" value="1"/>
</dbReference>
<dbReference type="AlphaFoldDB" id="A0AAN8QAX6"/>
<reference evidence="8 9" key="1">
    <citation type="submission" date="2021-04" db="EMBL/GenBank/DDBJ databases">
        <authorList>
            <person name="De Guttry C."/>
            <person name="Zahm M."/>
            <person name="Klopp C."/>
            <person name="Cabau C."/>
            <person name="Louis A."/>
            <person name="Berthelot C."/>
            <person name="Parey E."/>
            <person name="Roest Crollius H."/>
            <person name="Montfort J."/>
            <person name="Robinson-Rechavi M."/>
            <person name="Bucao C."/>
            <person name="Bouchez O."/>
            <person name="Gislard M."/>
            <person name="Lluch J."/>
            <person name="Milhes M."/>
            <person name="Lampietro C."/>
            <person name="Lopez Roques C."/>
            <person name="Donnadieu C."/>
            <person name="Braasch I."/>
            <person name="Desvignes T."/>
            <person name="Postlethwait J."/>
            <person name="Bobe J."/>
            <person name="Wedekind C."/>
            <person name="Guiguen Y."/>
        </authorList>
    </citation>
    <scope>NUCLEOTIDE SEQUENCE [LARGE SCALE GENOMIC DNA]</scope>
    <source>
        <strain evidence="8">Cs_M1</strain>
        <tissue evidence="8">Blood</tissue>
    </source>
</reference>
<dbReference type="PANTHER" id="PTHR45656:SF4">
    <property type="entry name" value="PROTEIN CBR-CLEC-78"/>
    <property type="match status" value="1"/>
</dbReference>
<dbReference type="Pfam" id="PF00084">
    <property type="entry name" value="Sushi"/>
    <property type="match status" value="4"/>
</dbReference>
<proteinExistence type="predicted"/>
<dbReference type="SUPFAM" id="SSF57535">
    <property type="entry name" value="Complement control module/SCR domain"/>
    <property type="match status" value="4"/>
</dbReference>
<evidence type="ECO:0000259" key="7">
    <source>
        <dbReference type="PROSITE" id="PS50923"/>
    </source>
</evidence>
<evidence type="ECO:0000313" key="8">
    <source>
        <dbReference type="EMBL" id="KAK6298070.1"/>
    </source>
</evidence>
<name>A0AAN8QAX6_9TELE</name>
<evidence type="ECO:0000313" key="9">
    <source>
        <dbReference type="Proteomes" id="UP001356427"/>
    </source>
</evidence>
<dbReference type="InterPro" id="IPR035976">
    <property type="entry name" value="Sushi/SCR/CCP_sf"/>
</dbReference>
<evidence type="ECO:0000256" key="1">
    <source>
        <dbReference type="ARBA" id="ARBA00022659"/>
    </source>
</evidence>
<sequence>MWVCLFFSVVFVILSHGQNRTKQLYICQCFSVLSASVWFHSHIYRRRRFYHTSIGEEGITGMQICRDACCCFLTVWLVSLIFEVETIQAQCPKPIGGSHMRISADYITQETFLEGSKVVFECDVGYVGRAMTVTCNGETWKNVKSTCQRISCGSPGEVMNGWYDLTEGVEFGARATAQCDKGHYIVGSKVRNCMAAGWSARVAICEVVKCGGPPVVANGSLLYQAEEWYPYGEVVEYQCDRQLTLVGPRSLHCSETGQFEPDPPKCIDVICPTPKIDNAVRVEGHQPLYRYKSFVRYECKKGYEMEGESSLTCEIDSTWSATLPTCKEKKTPEAEQGFFSKMKEKAKAIINTFLISISELELYIPG</sequence>
<dbReference type="Gene3D" id="2.10.70.10">
    <property type="entry name" value="Complement Module, domain 1"/>
    <property type="match status" value="4"/>
</dbReference>
<feature type="domain" description="Sushi" evidence="7">
    <location>
        <begin position="150"/>
        <end position="207"/>
    </location>
</feature>
<keyword evidence="1 5" id="KW-0768">Sushi</keyword>
<organism evidence="8 9">
    <name type="scientific">Coregonus suidteri</name>
    <dbReference type="NCBI Taxonomy" id="861788"/>
    <lineage>
        <taxon>Eukaryota</taxon>
        <taxon>Metazoa</taxon>
        <taxon>Chordata</taxon>
        <taxon>Craniata</taxon>
        <taxon>Vertebrata</taxon>
        <taxon>Euteleostomi</taxon>
        <taxon>Actinopterygii</taxon>
        <taxon>Neopterygii</taxon>
        <taxon>Teleostei</taxon>
        <taxon>Protacanthopterygii</taxon>
        <taxon>Salmoniformes</taxon>
        <taxon>Salmonidae</taxon>
        <taxon>Coregoninae</taxon>
        <taxon>Coregonus</taxon>
    </lineage>
</organism>
<dbReference type="SMART" id="SM00032">
    <property type="entry name" value="CCP"/>
    <property type="match status" value="4"/>
</dbReference>
<dbReference type="CDD" id="cd00033">
    <property type="entry name" value="CCP"/>
    <property type="match status" value="3"/>
</dbReference>
<keyword evidence="9" id="KW-1185">Reference proteome</keyword>
<evidence type="ECO:0000256" key="3">
    <source>
        <dbReference type="ARBA" id="ARBA00022737"/>
    </source>
</evidence>
<evidence type="ECO:0000256" key="2">
    <source>
        <dbReference type="ARBA" id="ARBA00022729"/>
    </source>
</evidence>
<evidence type="ECO:0000256" key="5">
    <source>
        <dbReference type="PROSITE-ProRule" id="PRU00302"/>
    </source>
</evidence>
<comment type="caution">
    <text evidence="5">Lacks conserved residue(s) required for the propagation of feature annotation.</text>
</comment>
<evidence type="ECO:0000256" key="4">
    <source>
        <dbReference type="ARBA" id="ARBA00023157"/>
    </source>
</evidence>
<comment type="caution">
    <text evidence="8">The sequence shown here is derived from an EMBL/GenBank/DDBJ whole genome shotgun (WGS) entry which is preliminary data.</text>
</comment>
<feature type="domain" description="Sushi" evidence="7">
    <location>
        <begin position="208"/>
        <end position="268"/>
    </location>
</feature>
<feature type="chain" id="PRO_5042994318" description="Sushi domain-containing protein" evidence="6">
    <location>
        <begin position="18"/>
        <end position="366"/>
    </location>
</feature>
<dbReference type="Proteomes" id="UP001356427">
    <property type="component" value="Unassembled WGS sequence"/>
</dbReference>
<protein>
    <recommendedName>
        <fullName evidence="7">Sushi domain-containing protein</fullName>
    </recommendedName>
</protein>
<keyword evidence="3" id="KW-0677">Repeat</keyword>
<feature type="domain" description="Sushi" evidence="7">
    <location>
        <begin position="269"/>
        <end position="328"/>
    </location>
</feature>
<keyword evidence="2 6" id="KW-0732">Signal</keyword>
<accession>A0AAN8QAX6</accession>
<gene>
    <name evidence="8" type="ORF">J4Q44_G00311250</name>
</gene>
<dbReference type="PROSITE" id="PS50923">
    <property type="entry name" value="SUSHI"/>
    <property type="match status" value="4"/>
</dbReference>
<feature type="signal peptide" evidence="6">
    <location>
        <begin position="1"/>
        <end position="17"/>
    </location>
</feature>
<keyword evidence="4 5" id="KW-1015">Disulfide bond</keyword>
<feature type="disulfide bond" evidence="5">
    <location>
        <begin position="299"/>
        <end position="326"/>
    </location>
</feature>
<dbReference type="InterPro" id="IPR051277">
    <property type="entry name" value="SEZ6_CSMD_C4BPB_Regulators"/>
</dbReference>
<feature type="disulfide bond" evidence="5">
    <location>
        <begin position="210"/>
        <end position="253"/>
    </location>
</feature>